<accession>U9T9I6</accession>
<protein>
    <submittedName>
        <fullName evidence="1">Uncharacterized protein</fullName>
    </submittedName>
</protein>
<gene>
    <name evidence="1" type="ORF">GLOINDRAFT_36365</name>
</gene>
<proteinExistence type="predicted"/>
<sequence length="66" mass="7825">MRSWKRPSAIIILTKRKKLLKDIKELLKEILRQFVKAFSSDTLNFLRNLTVLDLNQFMHLLINSAL</sequence>
<dbReference type="EMBL" id="KI293908">
    <property type="protein sequence ID" value="ESA04854.1"/>
    <property type="molecule type" value="Genomic_DNA"/>
</dbReference>
<reference evidence="1" key="1">
    <citation type="submission" date="2013-07" db="EMBL/GenBank/DDBJ databases">
        <title>The genome of an arbuscular mycorrhizal fungus provides insights into the evolution of the oldest plant symbiosis.</title>
        <authorList>
            <consortium name="DOE Joint Genome Institute"/>
            <person name="Tisserant E."/>
            <person name="Malbreil M."/>
            <person name="Kuo A."/>
            <person name="Kohler A."/>
            <person name="Symeonidi A."/>
            <person name="Balestrini R."/>
            <person name="Charron P."/>
            <person name="Duensing N."/>
            <person name="Frei-dit-Frey N."/>
            <person name="Gianinazzi-Pearson V."/>
            <person name="Gilbert B."/>
            <person name="Handa Y."/>
            <person name="Hijri M."/>
            <person name="Kaul R."/>
            <person name="Kawaguchi M."/>
            <person name="Krajinski F."/>
            <person name="Lammers P."/>
            <person name="Lapierre D."/>
            <person name="Masclaux F.G."/>
            <person name="Murat C."/>
            <person name="Morin E."/>
            <person name="Ndikumana S."/>
            <person name="Pagni M."/>
            <person name="Petitpierre D."/>
            <person name="Requena N."/>
            <person name="Rosikiewicz P."/>
            <person name="Riley R."/>
            <person name="Saito K."/>
            <person name="San Clemente H."/>
            <person name="Shapiro H."/>
            <person name="van Tuinen D."/>
            <person name="Becard G."/>
            <person name="Bonfante P."/>
            <person name="Paszkowski U."/>
            <person name="Shachar-Hill Y."/>
            <person name="Young J.P."/>
            <person name="Sanders I.R."/>
            <person name="Henrissat B."/>
            <person name="Rensing S.A."/>
            <person name="Grigoriev I.V."/>
            <person name="Corradi N."/>
            <person name="Roux C."/>
            <person name="Martin F."/>
        </authorList>
    </citation>
    <scope>NUCLEOTIDE SEQUENCE</scope>
    <source>
        <strain evidence="1">DAOM 197198</strain>
    </source>
</reference>
<dbReference type="AlphaFoldDB" id="U9T9I6"/>
<evidence type="ECO:0000313" key="1">
    <source>
        <dbReference type="EMBL" id="ESA04854.1"/>
    </source>
</evidence>
<dbReference type="HOGENOM" id="CLU_2832485_0_0_1"/>
<name>U9T9I6_RHIID</name>
<organism evidence="1">
    <name type="scientific">Rhizophagus irregularis (strain DAOM 181602 / DAOM 197198 / MUCL 43194)</name>
    <name type="common">Arbuscular mycorrhizal fungus</name>
    <name type="synonym">Glomus intraradices</name>
    <dbReference type="NCBI Taxonomy" id="747089"/>
    <lineage>
        <taxon>Eukaryota</taxon>
        <taxon>Fungi</taxon>
        <taxon>Fungi incertae sedis</taxon>
        <taxon>Mucoromycota</taxon>
        <taxon>Glomeromycotina</taxon>
        <taxon>Glomeromycetes</taxon>
        <taxon>Glomerales</taxon>
        <taxon>Glomeraceae</taxon>
        <taxon>Rhizophagus</taxon>
    </lineage>
</organism>